<dbReference type="InterPro" id="IPR054612">
    <property type="entry name" value="Phage_capsid-like_C"/>
</dbReference>
<evidence type="ECO:0000259" key="3">
    <source>
        <dbReference type="Pfam" id="PF05065"/>
    </source>
</evidence>
<dbReference type="EMBL" id="BARS01005776">
    <property type="protein sequence ID" value="GAF78529.1"/>
    <property type="molecule type" value="Genomic_DNA"/>
</dbReference>
<dbReference type="Gene3D" id="3.30.2400.10">
    <property type="entry name" value="Major capsid protein gp5"/>
    <property type="match status" value="1"/>
</dbReference>
<dbReference type="AlphaFoldDB" id="X0SBZ6"/>
<accession>X0SBZ6</accession>
<feature type="domain" description="Phage capsid-like C-terminal" evidence="3">
    <location>
        <begin position="101"/>
        <end position="370"/>
    </location>
</feature>
<dbReference type="NCBIfam" id="TIGR01554">
    <property type="entry name" value="major_cap_HK97"/>
    <property type="match status" value="1"/>
</dbReference>
<name>X0SBZ6_9ZZZZ</name>
<evidence type="ECO:0000256" key="2">
    <source>
        <dbReference type="ARBA" id="ARBA00022844"/>
    </source>
</evidence>
<comment type="subcellular location">
    <subcellularLocation>
        <location evidence="1">Virion</location>
    </subcellularLocation>
</comment>
<evidence type="ECO:0000313" key="4">
    <source>
        <dbReference type="EMBL" id="GAF78529.1"/>
    </source>
</evidence>
<dbReference type="InterPro" id="IPR024455">
    <property type="entry name" value="Phage_capsid"/>
</dbReference>
<feature type="non-terminal residue" evidence="4">
    <location>
        <position position="371"/>
    </location>
</feature>
<dbReference type="SUPFAM" id="SSF56563">
    <property type="entry name" value="Major capsid protein gp5"/>
    <property type="match status" value="1"/>
</dbReference>
<proteinExistence type="predicted"/>
<comment type="caution">
    <text evidence="4">The sequence shown here is derived from an EMBL/GenBank/DDBJ whole genome shotgun (WGS) entry which is preliminary data.</text>
</comment>
<dbReference type="Pfam" id="PF05065">
    <property type="entry name" value="Phage_capsid"/>
    <property type="match status" value="1"/>
</dbReference>
<dbReference type="GO" id="GO:0044423">
    <property type="term" value="C:virion component"/>
    <property type="evidence" value="ECO:0007669"/>
    <property type="project" value="UniProtKB-KW"/>
</dbReference>
<gene>
    <name evidence="4" type="ORF">S01H1_11335</name>
</gene>
<organism evidence="4">
    <name type="scientific">marine sediment metagenome</name>
    <dbReference type="NCBI Taxonomy" id="412755"/>
    <lineage>
        <taxon>unclassified sequences</taxon>
        <taxon>metagenomes</taxon>
        <taxon>ecological metagenomes</taxon>
    </lineage>
</organism>
<protein>
    <recommendedName>
        <fullName evidence="3">Phage capsid-like C-terminal domain-containing protein</fullName>
    </recommendedName>
</protein>
<evidence type="ECO:0000256" key="1">
    <source>
        <dbReference type="ARBA" id="ARBA00004328"/>
    </source>
</evidence>
<reference evidence="4" key="1">
    <citation type="journal article" date="2014" name="Front. Microbiol.">
        <title>High frequency of phylogenetically diverse reductive dehalogenase-homologous genes in deep subseafloor sedimentary metagenomes.</title>
        <authorList>
            <person name="Kawai M."/>
            <person name="Futagami T."/>
            <person name="Toyoda A."/>
            <person name="Takaki Y."/>
            <person name="Nishi S."/>
            <person name="Hori S."/>
            <person name="Arai W."/>
            <person name="Tsubouchi T."/>
            <person name="Morono Y."/>
            <person name="Uchiyama I."/>
            <person name="Ito T."/>
            <person name="Fujiyama A."/>
            <person name="Inagaki F."/>
            <person name="Takami H."/>
        </authorList>
    </citation>
    <scope>NUCLEOTIDE SEQUENCE</scope>
    <source>
        <strain evidence="4">Expedition CK06-06</strain>
    </source>
</reference>
<sequence>MDMTKEQVAALAAEVALQVMKDRDPAPQAVGFDDMVKAMAQLKPVQAVLPPAEKGLGFARFLRAMAAGKADPERAARWANKNWGADDPMTKILEASDDTGGGVLVPTQHSSEIIELLRERAVFRAMGPTVVPMPTGSLQIPKITGGATATYIGESTNIVATEQTTGMVNLSWKKLAAVVPISNDFLRFETYGADSMIRNDLVASMADREDIAFIRGDGTENTPKGLLHFCPAANKITANGTVTITTITEEALEAILLLRDAHVRMINPGWLWSPRTTLYLKSLRDTNGNFVFKTELDTGSFFGFPFMDTTNIPDDLNSSTESEIYLADFADIVLGESMNLMIDTSSEASYWDGSALQSAYSKDLTLMRVIA</sequence>
<keyword evidence="2" id="KW-0946">Virion</keyword>